<reference evidence="3" key="1">
    <citation type="submission" date="2022-04" db="EMBL/GenBank/DDBJ databases">
        <title>Carnegiea gigantea Genome sequencing and assembly v2.</title>
        <authorList>
            <person name="Copetti D."/>
            <person name="Sanderson M.J."/>
            <person name="Burquez A."/>
            <person name="Wojciechowski M.F."/>
        </authorList>
    </citation>
    <scope>NUCLEOTIDE SEQUENCE</scope>
    <source>
        <strain evidence="3">SGP5-SGP5p</strain>
        <tissue evidence="3">Aerial part</tissue>
    </source>
</reference>
<dbReference type="InterPro" id="IPR001878">
    <property type="entry name" value="Znf_CCHC"/>
</dbReference>
<comment type="caution">
    <text evidence="3">The sequence shown here is derived from an EMBL/GenBank/DDBJ whole genome shotgun (WGS) entry which is preliminary data.</text>
</comment>
<dbReference type="OrthoDB" id="1432732at2759"/>
<evidence type="ECO:0000256" key="1">
    <source>
        <dbReference type="PROSITE-ProRule" id="PRU00047"/>
    </source>
</evidence>
<proteinExistence type="predicted"/>
<evidence type="ECO:0000259" key="2">
    <source>
        <dbReference type="PROSITE" id="PS50158"/>
    </source>
</evidence>
<protein>
    <recommendedName>
        <fullName evidence="2">CCHC-type domain-containing protein</fullName>
    </recommendedName>
</protein>
<keyword evidence="1" id="KW-0479">Metal-binding</keyword>
<evidence type="ECO:0000313" key="4">
    <source>
        <dbReference type="Proteomes" id="UP001153076"/>
    </source>
</evidence>
<keyword evidence="1" id="KW-0863">Zinc-finger</keyword>
<organism evidence="3 4">
    <name type="scientific">Carnegiea gigantea</name>
    <dbReference type="NCBI Taxonomy" id="171969"/>
    <lineage>
        <taxon>Eukaryota</taxon>
        <taxon>Viridiplantae</taxon>
        <taxon>Streptophyta</taxon>
        <taxon>Embryophyta</taxon>
        <taxon>Tracheophyta</taxon>
        <taxon>Spermatophyta</taxon>
        <taxon>Magnoliopsida</taxon>
        <taxon>eudicotyledons</taxon>
        <taxon>Gunneridae</taxon>
        <taxon>Pentapetalae</taxon>
        <taxon>Caryophyllales</taxon>
        <taxon>Cactineae</taxon>
        <taxon>Cactaceae</taxon>
        <taxon>Cactoideae</taxon>
        <taxon>Echinocereeae</taxon>
        <taxon>Carnegiea</taxon>
    </lineage>
</organism>
<dbReference type="GO" id="GO:0003676">
    <property type="term" value="F:nucleic acid binding"/>
    <property type="evidence" value="ECO:0007669"/>
    <property type="project" value="InterPro"/>
</dbReference>
<dbReference type="PROSITE" id="PS50158">
    <property type="entry name" value="ZF_CCHC"/>
    <property type="match status" value="1"/>
</dbReference>
<keyword evidence="4" id="KW-1185">Reference proteome</keyword>
<keyword evidence="1" id="KW-0862">Zinc</keyword>
<dbReference type="EMBL" id="JAKOGI010001061">
    <property type="protein sequence ID" value="KAJ8428044.1"/>
    <property type="molecule type" value="Genomic_DNA"/>
</dbReference>
<name>A0A9Q1JLG1_9CARY</name>
<gene>
    <name evidence="3" type="ORF">Cgig2_007621</name>
</gene>
<accession>A0A9Q1JLG1</accession>
<dbReference type="AlphaFoldDB" id="A0A9Q1JLG1"/>
<dbReference type="SUPFAM" id="SSF57756">
    <property type="entry name" value="Retrovirus zinc finger-like domains"/>
    <property type="match status" value="1"/>
</dbReference>
<feature type="domain" description="CCHC-type" evidence="2">
    <location>
        <begin position="234"/>
        <end position="249"/>
    </location>
</feature>
<dbReference type="InterPro" id="IPR036875">
    <property type="entry name" value="Znf_CCHC_sf"/>
</dbReference>
<evidence type="ECO:0000313" key="3">
    <source>
        <dbReference type="EMBL" id="KAJ8428044.1"/>
    </source>
</evidence>
<dbReference type="Proteomes" id="UP001153076">
    <property type="component" value="Unassembled WGS sequence"/>
</dbReference>
<dbReference type="GO" id="GO:0008270">
    <property type="term" value="F:zinc ion binding"/>
    <property type="evidence" value="ECO:0007669"/>
    <property type="project" value="UniProtKB-KW"/>
</dbReference>
<sequence>MCRVNGKVVDPYSGTVVSGTTSGRSGWGRYCSRRQWWRQSGSSLCFIEGELDDGGGGKVTYVGGWTKSIMLKEDMGLEDVQRKAHREKATQTCDDVVVRGRSGRGGDDMAEEGRKGAGVKRAAVSGSGGCIDDHPQTRLRVGGEIIEMSDDDEISVAGHLEKLGKKMDKHKQDMMKWKNGMEERIEQKLADMYQKMGCITDVECYSLIKLVHPMETHNMGIVDAKTGRVGIRPRRCSKCGEVGHTRRTCCNPHADFDANYEGDVVEVEDLLDGSYVPGNLKCLPGRSQLFTVVNHGLPPAAGMFTPVSVLMTKYSVALLRAIRLPSQLSAHPHPVCILMCKFSGAWA</sequence>